<dbReference type="AlphaFoldDB" id="A0A841FRM6"/>
<keyword evidence="2" id="KW-1185">Reference proteome</keyword>
<dbReference type="RefSeq" id="WP_184787492.1">
    <property type="nucleotide sequence ID" value="NZ_BONT01000110.1"/>
</dbReference>
<gene>
    <name evidence="1" type="ORF">HNR73_002464</name>
</gene>
<sequence length="49" mass="5263">MSEAPADPPPEIPTPPQEAHELTVDVDEATAYDGAIVYKRKPDGSLELT</sequence>
<comment type="caution">
    <text evidence="1">The sequence shown here is derived from an EMBL/GenBank/DDBJ whole genome shotgun (WGS) entry which is preliminary data.</text>
</comment>
<evidence type="ECO:0000313" key="1">
    <source>
        <dbReference type="EMBL" id="MBB6034610.1"/>
    </source>
</evidence>
<dbReference type="Proteomes" id="UP000548476">
    <property type="component" value="Unassembled WGS sequence"/>
</dbReference>
<reference evidence="1 2" key="1">
    <citation type="submission" date="2020-08" db="EMBL/GenBank/DDBJ databases">
        <title>Genomic Encyclopedia of Type Strains, Phase IV (KMG-IV): sequencing the most valuable type-strain genomes for metagenomic binning, comparative biology and taxonomic classification.</title>
        <authorList>
            <person name="Goeker M."/>
        </authorList>
    </citation>
    <scope>NUCLEOTIDE SEQUENCE [LARGE SCALE GENOMIC DNA]</scope>
    <source>
        <strain evidence="1 2">YIM 65646</strain>
    </source>
</reference>
<proteinExistence type="predicted"/>
<name>A0A841FRM6_9ACTN</name>
<organism evidence="1 2">
    <name type="scientific">Phytomonospora endophytica</name>
    <dbReference type="NCBI Taxonomy" id="714109"/>
    <lineage>
        <taxon>Bacteria</taxon>
        <taxon>Bacillati</taxon>
        <taxon>Actinomycetota</taxon>
        <taxon>Actinomycetes</taxon>
        <taxon>Micromonosporales</taxon>
        <taxon>Micromonosporaceae</taxon>
        <taxon>Phytomonospora</taxon>
    </lineage>
</organism>
<accession>A0A841FRM6</accession>
<protein>
    <submittedName>
        <fullName evidence="1">Uncharacterized protein</fullName>
    </submittedName>
</protein>
<dbReference type="EMBL" id="JACHGT010000005">
    <property type="protein sequence ID" value="MBB6034610.1"/>
    <property type="molecule type" value="Genomic_DNA"/>
</dbReference>
<evidence type="ECO:0000313" key="2">
    <source>
        <dbReference type="Proteomes" id="UP000548476"/>
    </source>
</evidence>